<proteinExistence type="predicted"/>
<dbReference type="AlphaFoldDB" id="A0A8J2XLE5"/>
<organism evidence="3 4">
    <name type="scientific">Sediminivirga luteola</name>
    <dbReference type="NCBI Taxonomy" id="1774748"/>
    <lineage>
        <taxon>Bacteria</taxon>
        <taxon>Bacillati</taxon>
        <taxon>Actinomycetota</taxon>
        <taxon>Actinomycetes</taxon>
        <taxon>Micrococcales</taxon>
        <taxon>Brevibacteriaceae</taxon>
        <taxon>Sediminivirga</taxon>
    </lineage>
</organism>
<dbReference type="Gene3D" id="3.40.50.1820">
    <property type="entry name" value="alpha/beta hydrolase"/>
    <property type="match status" value="1"/>
</dbReference>
<comment type="caution">
    <text evidence="3">The sequence shown here is derived from an EMBL/GenBank/DDBJ whole genome shotgun (WGS) entry which is preliminary data.</text>
</comment>
<dbReference type="PANTHER" id="PTHR43037">
    <property type="entry name" value="UNNAMED PRODUCT-RELATED"/>
    <property type="match status" value="1"/>
</dbReference>
<reference evidence="3" key="1">
    <citation type="journal article" date="2014" name="Int. J. Syst. Evol. Microbiol.">
        <title>Complete genome sequence of Corynebacterium casei LMG S-19264T (=DSM 44701T), isolated from a smear-ripened cheese.</title>
        <authorList>
            <consortium name="US DOE Joint Genome Institute (JGI-PGF)"/>
            <person name="Walter F."/>
            <person name="Albersmeier A."/>
            <person name="Kalinowski J."/>
            <person name="Ruckert C."/>
        </authorList>
    </citation>
    <scope>NUCLEOTIDE SEQUENCE</scope>
    <source>
        <strain evidence="3">CGMCC 1.12785</strain>
    </source>
</reference>
<dbReference type="RefSeq" id="WP_188551282.1">
    <property type="nucleotide sequence ID" value="NZ_BMFY01000011.1"/>
</dbReference>
<protein>
    <recommendedName>
        <fullName evidence="2">Phospholipase/carboxylesterase/thioesterase domain-containing protein</fullName>
    </recommendedName>
</protein>
<dbReference type="EMBL" id="BMFY01000011">
    <property type="protein sequence ID" value="GGA21364.1"/>
    <property type="molecule type" value="Genomic_DNA"/>
</dbReference>
<evidence type="ECO:0000313" key="3">
    <source>
        <dbReference type="EMBL" id="GGA21364.1"/>
    </source>
</evidence>
<dbReference type="InterPro" id="IPR029058">
    <property type="entry name" value="AB_hydrolase_fold"/>
</dbReference>
<evidence type="ECO:0000256" key="1">
    <source>
        <dbReference type="ARBA" id="ARBA00022729"/>
    </source>
</evidence>
<keyword evidence="1" id="KW-0732">Signal</keyword>
<sequence>MHEEISVGARTRSFTVVSSGTPDPEADLLLVFHGSKQSGQGFRHFTGYAFDALAAGGRTVVAYLDGYRGNWNDGRAPSGFPARVENVDDVGFARAVIGRLASSHGVDPARVFAAGYSNGGEMVMRLLHETPDMLAGAAVYSATMPDAGSFEIPGPPQQPVPLPVLLVHGTKDPIVPYDGGRMSGLAEHLLRVGGTTLSAPDTAAYFARRNLINSPPQTERIPDASAGDRTRLERTDYREPGRPPVRLVTVHGGGHTVPGPGRPPRILGHISRAFSAAQMTGDFLGLRHG</sequence>
<gene>
    <name evidence="3" type="ORF">GCM10011333_25610</name>
</gene>
<dbReference type="SUPFAM" id="SSF53474">
    <property type="entry name" value="alpha/beta-Hydrolases"/>
    <property type="match status" value="1"/>
</dbReference>
<dbReference type="Pfam" id="PF02230">
    <property type="entry name" value="Abhydrolase_2"/>
    <property type="match status" value="1"/>
</dbReference>
<dbReference type="PANTHER" id="PTHR43037:SF1">
    <property type="entry name" value="BLL1128 PROTEIN"/>
    <property type="match status" value="1"/>
</dbReference>
<accession>A0A8J2XLE5</accession>
<feature type="domain" description="Phospholipase/carboxylesterase/thioesterase" evidence="2">
    <location>
        <begin position="103"/>
        <end position="181"/>
    </location>
</feature>
<dbReference type="Proteomes" id="UP000616114">
    <property type="component" value="Unassembled WGS sequence"/>
</dbReference>
<reference evidence="3" key="2">
    <citation type="submission" date="2020-09" db="EMBL/GenBank/DDBJ databases">
        <authorList>
            <person name="Sun Q."/>
            <person name="Zhou Y."/>
        </authorList>
    </citation>
    <scope>NUCLEOTIDE SEQUENCE</scope>
    <source>
        <strain evidence="3">CGMCC 1.12785</strain>
    </source>
</reference>
<dbReference type="GO" id="GO:0016787">
    <property type="term" value="F:hydrolase activity"/>
    <property type="evidence" value="ECO:0007669"/>
    <property type="project" value="InterPro"/>
</dbReference>
<keyword evidence="4" id="KW-1185">Reference proteome</keyword>
<dbReference type="InterPro" id="IPR050955">
    <property type="entry name" value="Plant_Biomass_Hydrol_Est"/>
</dbReference>
<dbReference type="InterPro" id="IPR003140">
    <property type="entry name" value="PLipase/COase/thioEstase"/>
</dbReference>
<name>A0A8J2XLE5_9MICO</name>
<evidence type="ECO:0000259" key="2">
    <source>
        <dbReference type="Pfam" id="PF02230"/>
    </source>
</evidence>
<evidence type="ECO:0000313" key="4">
    <source>
        <dbReference type="Proteomes" id="UP000616114"/>
    </source>
</evidence>